<evidence type="ECO:0000256" key="1">
    <source>
        <dbReference type="SAM" id="Phobius"/>
    </source>
</evidence>
<gene>
    <name evidence="2" type="ORF">SM0020_10725</name>
</gene>
<evidence type="ECO:0000313" key="2">
    <source>
        <dbReference type="EMBL" id="EHK77925.1"/>
    </source>
</evidence>
<sequence length="44" mass="4634">MPLSVMLLSTLTIVVYLIVGGVFLDNGSGVVAVYAPQQTDARQP</sequence>
<reference evidence="2 3" key="1">
    <citation type="journal article" date="2012" name="J. Bacteriol.">
        <title>Draft Genome Sequence of Sinorhizobium meliloti CCNWSX0020, a Nitrogen-Fixing Symbiont with Copper Tolerance Capability Isolated from Lead-Zinc Mine Tailings.</title>
        <authorList>
            <person name="Li Z."/>
            <person name="Ma Z."/>
            <person name="Hao X."/>
            <person name="Wei G."/>
        </authorList>
    </citation>
    <scope>NUCLEOTIDE SEQUENCE [LARGE SCALE GENOMIC DNA]</scope>
    <source>
        <strain evidence="2 3">CCNWSX0020</strain>
    </source>
</reference>
<dbReference type="EMBL" id="AGVV01000016">
    <property type="protein sequence ID" value="EHK77925.1"/>
    <property type="molecule type" value="Genomic_DNA"/>
</dbReference>
<protein>
    <submittedName>
        <fullName evidence="2">Uncharacterized protein</fullName>
    </submittedName>
</protein>
<proteinExistence type="predicted"/>
<evidence type="ECO:0000313" key="3">
    <source>
        <dbReference type="Proteomes" id="UP000004038"/>
    </source>
</evidence>
<feature type="transmembrane region" description="Helical" evidence="1">
    <location>
        <begin position="6"/>
        <end position="24"/>
    </location>
</feature>
<keyword evidence="1" id="KW-0472">Membrane</keyword>
<keyword evidence="1" id="KW-0812">Transmembrane</keyword>
<dbReference type="AlphaFoldDB" id="H0FY71"/>
<accession>H0FY71</accession>
<dbReference type="Proteomes" id="UP000004038">
    <property type="component" value="Unassembled WGS sequence"/>
</dbReference>
<keyword evidence="1" id="KW-1133">Transmembrane helix</keyword>
<organism evidence="2 3">
    <name type="scientific">Sinorhizobium meliloti CCNWSX0020</name>
    <dbReference type="NCBI Taxonomy" id="1107881"/>
    <lineage>
        <taxon>Bacteria</taxon>
        <taxon>Pseudomonadati</taxon>
        <taxon>Pseudomonadota</taxon>
        <taxon>Alphaproteobacteria</taxon>
        <taxon>Hyphomicrobiales</taxon>
        <taxon>Rhizobiaceae</taxon>
        <taxon>Sinorhizobium/Ensifer group</taxon>
        <taxon>Sinorhizobium</taxon>
    </lineage>
</organism>
<name>H0FY71_RHIML</name>